<evidence type="ECO:0000259" key="2">
    <source>
        <dbReference type="SMART" id="SM00091"/>
    </source>
</evidence>
<feature type="compositionally biased region" description="Basic and acidic residues" evidence="1">
    <location>
        <begin position="83"/>
        <end position="99"/>
    </location>
</feature>
<feature type="domain" description="PAS" evidence="2">
    <location>
        <begin position="23"/>
        <end position="89"/>
    </location>
</feature>
<dbReference type="CDD" id="cd00130">
    <property type="entry name" value="PAS"/>
    <property type="match status" value="1"/>
</dbReference>
<dbReference type="Gene3D" id="3.30.450.20">
    <property type="entry name" value="PAS domain"/>
    <property type="match status" value="1"/>
</dbReference>
<dbReference type="SMART" id="SM00091">
    <property type="entry name" value="PAS"/>
    <property type="match status" value="2"/>
</dbReference>
<dbReference type="Gene3D" id="1.20.5.430">
    <property type="match status" value="1"/>
</dbReference>
<evidence type="ECO:0000313" key="3">
    <source>
        <dbReference type="EMBL" id="WAP69614.1"/>
    </source>
</evidence>
<dbReference type="SUPFAM" id="SSF55785">
    <property type="entry name" value="PYP-like sensor domain (PAS domain)"/>
    <property type="match status" value="2"/>
</dbReference>
<sequence>MEHPSTGRQFSDPSRSFANLEAALVATMVTAATDVALLLDGSGTIIDVAMREPDLFGSVEKGWVGKSFGEVVTVESRQKVERMLTQGPDRESPARREINHPMPNGPDLPISYSLLPLTKNGMRLALGRDLRTMAALQQNLVETQLALETDYARLRSTETQYRVLFDTAAEPILLIDAAARRIIDANLAARQRLEKDGKRLVGAPLSSIFGQSSQGDVEALIAAARRSGESESDEPRSVRQ</sequence>
<gene>
    <name evidence="3" type="ORF">OH818_05145</name>
</gene>
<feature type="region of interest" description="Disordered" evidence="1">
    <location>
        <begin position="83"/>
        <end position="105"/>
    </location>
</feature>
<dbReference type="Pfam" id="PF13188">
    <property type="entry name" value="PAS_8"/>
    <property type="match status" value="1"/>
</dbReference>
<dbReference type="InterPro" id="IPR035965">
    <property type="entry name" value="PAS-like_dom_sf"/>
</dbReference>
<dbReference type="RefSeq" id="WP_268882050.1">
    <property type="nucleotide sequence ID" value="NZ_CP114029.1"/>
</dbReference>
<reference evidence="3" key="1">
    <citation type="submission" date="2022-12" db="EMBL/GenBank/DDBJ databases">
        <title>Jiella pelagia sp. nov., isolated from phosphonate enriched culture of Northwest Pacific surface seawater.</title>
        <authorList>
            <person name="Shin D.Y."/>
            <person name="Hwang C.Y."/>
        </authorList>
    </citation>
    <scope>NUCLEOTIDE SEQUENCE</scope>
    <source>
        <strain evidence="3">HL-NP1</strain>
    </source>
</reference>
<proteinExistence type="predicted"/>
<evidence type="ECO:0000313" key="4">
    <source>
        <dbReference type="Proteomes" id="UP001164020"/>
    </source>
</evidence>
<feature type="domain" description="PAS" evidence="2">
    <location>
        <begin position="159"/>
        <end position="226"/>
    </location>
</feature>
<accession>A0ABY7C0K0</accession>
<dbReference type="Proteomes" id="UP001164020">
    <property type="component" value="Chromosome"/>
</dbReference>
<name>A0ABY7C0K0_9HYPH</name>
<dbReference type="EMBL" id="CP114029">
    <property type="protein sequence ID" value="WAP69614.1"/>
    <property type="molecule type" value="Genomic_DNA"/>
</dbReference>
<organism evidence="3 4">
    <name type="scientific">Jiella pelagia</name>
    <dbReference type="NCBI Taxonomy" id="2986949"/>
    <lineage>
        <taxon>Bacteria</taxon>
        <taxon>Pseudomonadati</taxon>
        <taxon>Pseudomonadota</taxon>
        <taxon>Alphaproteobacteria</taxon>
        <taxon>Hyphomicrobiales</taxon>
        <taxon>Aurantimonadaceae</taxon>
        <taxon>Jiella</taxon>
    </lineage>
</organism>
<keyword evidence="4" id="KW-1185">Reference proteome</keyword>
<dbReference type="InterPro" id="IPR000014">
    <property type="entry name" value="PAS"/>
</dbReference>
<evidence type="ECO:0000256" key="1">
    <source>
        <dbReference type="SAM" id="MobiDB-lite"/>
    </source>
</evidence>
<protein>
    <submittedName>
        <fullName evidence="3">PAS domain-containing protein</fullName>
    </submittedName>
</protein>